<dbReference type="Gene3D" id="1.10.1420.10">
    <property type="match status" value="1"/>
</dbReference>
<dbReference type="VEuPathDB" id="FungiDB:MAPG_06539"/>
<dbReference type="Pfam" id="PF00488">
    <property type="entry name" value="MutS_V"/>
    <property type="match status" value="1"/>
</dbReference>
<evidence type="ECO:0000256" key="6">
    <source>
        <dbReference type="ARBA" id="ARBA00022840"/>
    </source>
</evidence>
<dbReference type="InterPro" id="IPR027417">
    <property type="entry name" value="P-loop_NTPase"/>
</dbReference>
<dbReference type="AlphaFoldDB" id="A0A0C4E2A8"/>
<reference evidence="16" key="2">
    <citation type="submission" date="2010-05" db="EMBL/GenBank/DDBJ databases">
        <title>The genome sequence of Magnaporthe poae strain ATCC 64411.</title>
        <authorList>
            <person name="Ma L.-J."/>
            <person name="Dead R."/>
            <person name="Young S."/>
            <person name="Zeng Q."/>
            <person name="Koehrsen M."/>
            <person name="Alvarado L."/>
            <person name="Berlin A."/>
            <person name="Chapman S.B."/>
            <person name="Chen Z."/>
            <person name="Freedman E."/>
            <person name="Gellesch M."/>
            <person name="Goldberg J."/>
            <person name="Griggs A."/>
            <person name="Gujja S."/>
            <person name="Heilman E.R."/>
            <person name="Heiman D."/>
            <person name="Hepburn T."/>
            <person name="Howarth C."/>
            <person name="Jen D."/>
            <person name="Larson L."/>
            <person name="Mehta T."/>
            <person name="Neiman D."/>
            <person name="Pearson M."/>
            <person name="Roberts A."/>
            <person name="Saif S."/>
            <person name="Shea T."/>
            <person name="Shenoy N."/>
            <person name="Sisk P."/>
            <person name="Stolte C."/>
            <person name="Sykes S."/>
            <person name="Walk T."/>
            <person name="White J."/>
            <person name="Yandava C."/>
            <person name="Haas B."/>
            <person name="Nusbaum C."/>
            <person name="Birren B."/>
        </authorList>
    </citation>
    <scope>NUCLEOTIDE SEQUENCE [LARGE SCALE GENOMIC DNA]</scope>
    <source>
        <strain evidence="16">ATCC 64411 / 73-15</strain>
    </source>
</reference>
<keyword evidence="7" id="KW-0238">DNA-binding</keyword>
<keyword evidence="16" id="KW-1185">Reference proteome</keyword>
<reference evidence="15" key="4">
    <citation type="journal article" date="2015" name="G3 (Bethesda)">
        <title>Genome sequences of three phytopathogenic species of the Magnaporthaceae family of fungi.</title>
        <authorList>
            <person name="Okagaki L.H."/>
            <person name="Nunes C.C."/>
            <person name="Sailsbery J."/>
            <person name="Clay B."/>
            <person name="Brown D."/>
            <person name="John T."/>
            <person name="Oh Y."/>
            <person name="Young N."/>
            <person name="Fitzgerald M."/>
            <person name="Haas B.J."/>
            <person name="Zeng Q."/>
            <person name="Young S."/>
            <person name="Adiconis X."/>
            <person name="Fan L."/>
            <person name="Levin J.Z."/>
            <person name="Mitchell T.K."/>
            <person name="Okubara P.A."/>
            <person name="Farman M.L."/>
            <person name="Kohn L.M."/>
            <person name="Birren B."/>
            <person name="Ma L.-J."/>
            <person name="Dean R.A."/>
        </authorList>
    </citation>
    <scope>NUCLEOTIDE SEQUENCE</scope>
    <source>
        <strain evidence="15">ATCC 64411 / 73-15</strain>
    </source>
</reference>
<proteinExistence type="inferred from homology"/>
<keyword evidence="5" id="KW-0547">Nucleotide-binding</keyword>
<evidence type="ECO:0000313" key="14">
    <source>
        <dbReference type="EMBL" id="KLU87540.1"/>
    </source>
</evidence>
<evidence type="ECO:0000259" key="13">
    <source>
        <dbReference type="PROSITE" id="PS00486"/>
    </source>
</evidence>
<dbReference type="OrthoDB" id="29596at2759"/>
<dbReference type="GO" id="GO:0005694">
    <property type="term" value="C:chromosome"/>
    <property type="evidence" value="ECO:0007669"/>
    <property type="project" value="UniProtKB-SubCell"/>
</dbReference>
<dbReference type="EMBL" id="GL876970">
    <property type="protein sequence ID" value="KLU87540.1"/>
    <property type="molecule type" value="Genomic_DNA"/>
</dbReference>
<accession>A0A0C4E2A8</accession>
<dbReference type="GO" id="GO:0051026">
    <property type="term" value="P:chiasma assembly"/>
    <property type="evidence" value="ECO:0007669"/>
    <property type="project" value="TreeGrafter"/>
</dbReference>
<dbReference type="GO" id="GO:0140664">
    <property type="term" value="F:ATP-dependent DNA damage sensor activity"/>
    <property type="evidence" value="ECO:0007669"/>
    <property type="project" value="InterPro"/>
</dbReference>
<dbReference type="InterPro" id="IPR045076">
    <property type="entry name" value="MutS"/>
</dbReference>
<dbReference type="PANTHER" id="PTHR11361:SF20">
    <property type="entry name" value="MUTS PROTEIN HOMOLOG 5"/>
    <property type="match status" value="1"/>
</dbReference>
<evidence type="ECO:0000256" key="10">
    <source>
        <dbReference type="ARBA" id="ARBA00073549"/>
    </source>
</evidence>
<dbReference type="InterPro" id="IPR000432">
    <property type="entry name" value="DNA_mismatch_repair_MutS_C"/>
</dbReference>
<dbReference type="InterPro" id="IPR036187">
    <property type="entry name" value="DNA_mismatch_repair_MutS_sf"/>
</dbReference>
<gene>
    <name evidence="14" type="ORF">MAPG_06539</name>
</gene>
<evidence type="ECO:0000256" key="1">
    <source>
        <dbReference type="ARBA" id="ARBA00004123"/>
    </source>
</evidence>
<evidence type="ECO:0000256" key="7">
    <source>
        <dbReference type="ARBA" id="ARBA00023125"/>
    </source>
</evidence>
<comment type="subcellular location">
    <subcellularLocation>
        <location evidence="2">Chromosome</location>
    </subcellularLocation>
    <subcellularLocation>
        <location evidence="1">Nucleus</location>
    </subcellularLocation>
</comment>
<reference evidence="15" key="5">
    <citation type="submission" date="2015-06" db="UniProtKB">
        <authorList>
            <consortium name="EnsemblFungi"/>
        </authorList>
    </citation>
    <scope>IDENTIFICATION</scope>
    <source>
        <strain evidence="15">ATCC 64411</strain>
    </source>
</reference>
<dbReference type="SUPFAM" id="SSF52540">
    <property type="entry name" value="P-loop containing nucleoside triphosphate hydrolases"/>
    <property type="match status" value="1"/>
</dbReference>
<dbReference type="Gene3D" id="3.40.50.300">
    <property type="entry name" value="P-loop containing nucleotide triphosphate hydrolases"/>
    <property type="match status" value="1"/>
</dbReference>
<evidence type="ECO:0000256" key="2">
    <source>
        <dbReference type="ARBA" id="ARBA00004286"/>
    </source>
</evidence>
<evidence type="ECO:0000256" key="12">
    <source>
        <dbReference type="SAM" id="MobiDB-lite"/>
    </source>
</evidence>
<dbReference type="FunFam" id="3.40.50.300:FF:001067">
    <property type="entry name" value="DNA mismatch repair protein MSH5"/>
    <property type="match status" value="1"/>
</dbReference>
<comment type="similarity">
    <text evidence="3">Belongs to the DNA mismatch repair MutS family.</text>
</comment>
<dbReference type="Proteomes" id="UP000011715">
    <property type="component" value="Unassembled WGS sequence"/>
</dbReference>
<evidence type="ECO:0000256" key="8">
    <source>
        <dbReference type="ARBA" id="ARBA00023242"/>
    </source>
</evidence>
<reference evidence="14" key="1">
    <citation type="submission" date="2010-05" db="EMBL/GenBank/DDBJ databases">
        <title>The Genome Sequence of Magnaporthe poae strain ATCC 64411.</title>
        <authorList>
            <consortium name="The Broad Institute Genome Sequencing Platform"/>
            <consortium name="Broad Institute Genome Sequencing Center for Infectious Disease"/>
            <person name="Ma L.-J."/>
            <person name="Dead R."/>
            <person name="Young S."/>
            <person name="Zeng Q."/>
            <person name="Koehrsen M."/>
            <person name="Alvarado L."/>
            <person name="Berlin A."/>
            <person name="Chapman S.B."/>
            <person name="Chen Z."/>
            <person name="Freedman E."/>
            <person name="Gellesch M."/>
            <person name="Goldberg J."/>
            <person name="Griggs A."/>
            <person name="Gujja S."/>
            <person name="Heilman E.R."/>
            <person name="Heiman D."/>
            <person name="Hepburn T."/>
            <person name="Howarth C."/>
            <person name="Jen D."/>
            <person name="Larson L."/>
            <person name="Mehta T."/>
            <person name="Neiman D."/>
            <person name="Pearson M."/>
            <person name="Roberts A."/>
            <person name="Saif S."/>
            <person name="Shea T."/>
            <person name="Shenoy N."/>
            <person name="Sisk P."/>
            <person name="Stolte C."/>
            <person name="Sykes S."/>
            <person name="Walk T."/>
            <person name="White J."/>
            <person name="Yandava C."/>
            <person name="Haas B."/>
            <person name="Nusbaum C."/>
            <person name="Birren B."/>
        </authorList>
    </citation>
    <scope>NUCLEOTIDE SEQUENCE</scope>
    <source>
        <strain evidence="14">ATCC 64411</strain>
    </source>
</reference>
<reference evidence="14" key="3">
    <citation type="submission" date="2011-03" db="EMBL/GenBank/DDBJ databases">
        <title>Annotation of Magnaporthe poae ATCC 64411.</title>
        <authorList>
            <person name="Ma L.-J."/>
            <person name="Dead R."/>
            <person name="Young S.K."/>
            <person name="Zeng Q."/>
            <person name="Gargeya S."/>
            <person name="Fitzgerald M."/>
            <person name="Haas B."/>
            <person name="Abouelleil A."/>
            <person name="Alvarado L."/>
            <person name="Arachchi H.M."/>
            <person name="Berlin A."/>
            <person name="Brown A."/>
            <person name="Chapman S.B."/>
            <person name="Chen Z."/>
            <person name="Dunbar C."/>
            <person name="Freedman E."/>
            <person name="Gearin G."/>
            <person name="Gellesch M."/>
            <person name="Goldberg J."/>
            <person name="Griggs A."/>
            <person name="Gujja S."/>
            <person name="Heiman D."/>
            <person name="Howarth C."/>
            <person name="Larson L."/>
            <person name="Lui A."/>
            <person name="MacDonald P.J.P."/>
            <person name="Mehta T."/>
            <person name="Montmayeur A."/>
            <person name="Murphy C."/>
            <person name="Neiman D."/>
            <person name="Pearson M."/>
            <person name="Priest M."/>
            <person name="Roberts A."/>
            <person name="Saif S."/>
            <person name="Shea T."/>
            <person name="Shenoy N."/>
            <person name="Sisk P."/>
            <person name="Stolte C."/>
            <person name="Sykes S."/>
            <person name="Yandava C."/>
            <person name="Wortman J."/>
            <person name="Nusbaum C."/>
            <person name="Birren B."/>
        </authorList>
    </citation>
    <scope>NUCLEOTIDE SEQUENCE</scope>
    <source>
        <strain evidence="14">ATCC 64411</strain>
    </source>
</reference>
<evidence type="ECO:0000313" key="16">
    <source>
        <dbReference type="Proteomes" id="UP000011715"/>
    </source>
</evidence>
<evidence type="ECO:0000256" key="11">
    <source>
        <dbReference type="ARBA" id="ARBA00077470"/>
    </source>
</evidence>
<dbReference type="InterPro" id="IPR007696">
    <property type="entry name" value="DNA_mismatch_repair_MutS_core"/>
</dbReference>
<keyword evidence="4" id="KW-0158">Chromosome</keyword>
<feature type="domain" description="DNA mismatch repair proteins mutS family" evidence="13">
    <location>
        <begin position="767"/>
        <end position="783"/>
    </location>
</feature>
<dbReference type="SMART" id="SM00534">
    <property type="entry name" value="MUTSac"/>
    <property type="match status" value="1"/>
</dbReference>
<dbReference type="STRING" id="644358.A0A0C4E2A8"/>
<feature type="compositionally biased region" description="Pro residues" evidence="12">
    <location>
        <begin position="965"/>
        <end position="977"/>
    </location>
</feature>
<dbReference type="PROSITE" id="PS00486">
    <property type="entry name" value="DNA_MISMATCH_REPAIR_2"/>
    <property type="match status" value="1"/>
</dbReference>
<evidence type="ECO:0000256" key="5">
    <source>
        <dbReference type="ARBA" id="ARBA00022741"/>
    </source>
</evidence>
<dbReference type="EnsemblFungi" id="MAPG_06539T0">
    <property type="protein sequence ID" value="MAPG_06539T0"/>
    <property type="gene ID" value="MAPG_06539"/>
</dbReference>
<dbReference type="OMA" id="CSVYFMP"/>
<feature type="region of interest" description="Disordered" evidence="12">
    <location>
        <begin position="917"/>
        <end position="977"/>
    </location>
</feature>
<keyword evidence="8" id="KW-0539">Nucleus</keyword>
<evidence type="ECO:0000256" key="9">
    <source>
        <dbReference type="ARBA" id="ARBA00023254"/>
    </source>
</evidence>
<evidence type="ECO:0000256" key="3">
    <source>
        <dbReference type="ARBA" id="ARBA00006271"/>
    </source>
</evidence>
<dbReference type="GO" id="GO:0030983">
    <property type="term" value="F:mismatched DNA binding"/>
    <property type="evidence" value="ECO:0007669"/>
    <property type="project" value="InterPro"/>
</dbReference>
<dbReference type="GO" id="GO:0006298">
    <property type="term" value="P:mismatch repair"/>
    <property type="evidence" value="ECO:0007669"/>
    <property type="project" value="InterPro"/>
</dbReference>
<protein>
    <recommendedName>
        <fullName evidence="10">DNA mismatch repair protein MSH5</fullName>
    </recommendedName>
    <alternativeName>
        <fullName evidence="11">MutS protein homolog 5</fullName>
    </alternativeName>
</protein>
<dbReference type="CDD" id="cd03281">
    <property type="entry name" value="ABC_MSH5_euk"/>
    <property type="match status" value="1"/>
</dbReference>
<sequence length="977" mass="107588">MSSDRRSTPRGLKRPQETPPSSHRRPARRQNITSSSAPPPSFNSRHPQTLSSTPPPPHSEEGPRALAESDSVTEHDEDESSQDHVILALDLRNNGDLGSAYYTSVDDTLFVQQDTSGGMELVELLVLHVQPTVVLVPNRASDELVSYLEKSAPGINGSSYEGSINGAYIFRVTGSSEFEPHRAKARLTKLKLEPFSNPDILMTTAGECDPMVLEEDRPHLGQVQASLRLGSLISLQSHLSIGSAGAVIGELQRRTASEYLVQDPGVAPAHKITSVRTFNLADSMLVNQDTLDALQITRTESHPNRQMSNPSRGDWGAKEGLSVYGLFQKHACTLQGKIRLKQAFLRPSTDIQLLRERHRTVAVLMRPENSETCHLLTKKLKTIRNMKTVMANVQKGVDKPSSKTPAKKGVWQRLRYFAKSSVEIFELVRNLAMGENMMREMSAEVDPSELMKIGVMISNTVDFEASGVANQTVVCHGVDQTLDELRRQFSGMESFLVHVSEELALRIPQWATQYIQRCVYYRQLGFLTVIARDPATGKSLYDGSGAPSKDHWEAIFEDDDGNCYKNNYMRELDESHGDIESDIDGRQIEILNELRLKVMAHKDGILSTSRFWGELDCFVAMAGAARQYGLSMPQMTDENVIDIKDGRHLLQELVVPSFIANDCQLAGGSGREGILTPNGQDCEKKPSMLILTGPNHSGKSVFLKQVALIVYLAHVGSFVPAERARLGIVDKILTRITTRESVTGDESAFATDLRQAAFAMSLATCRSLVLADEFGKGTNPIDGAALAAALFEYFATRDEDKRPKVLAATHFHEIFEQGVLDETPNISYAHMAIRAVSEATKREDQITFLYNLVPGRSTSSYGIWCASMNGVDEKVVKRAEVLSAHLEGGGNISAITRLSGTEEKRLEVAERAAREFMRANIATPGKEGGSEGLEDDPPAEQPRDLLKRILAMYDEVDVPVDGSGDPPPPDPPQSEIS</sequence>
<name>A0A0C4E2A8_MAGP6</name>
<dbReference type="eggNOG" id="KOG0221">
    <property type="taxonomic scope" value="Eukaryota"/>
</dbReference>
<feature type="compositionally biased region" description="Polar residues" evidence="12">
    <location>
        <begin position="30"/>
        <end position="52"/>
    </location>
</feature>
<keyword evidence="6" id="KW-0067">ATP-binding</keyword>
<dbReference type="SMART" id="SM00533">
    <property type="entry name" value="MUTSd"/>
    <property type="match status" value="1"/>
</dbReference>
<dbReference type="PANTHER" id="PTHR11361">
    <property type="entry name" value="DNA MISMATCH REPAIR PROTEIN MUTS FAMILY MEMBER"/>
    <property type="match status" value="1"/>
</dbReference>
<dbReference type="EMBL" id="ADBL01001588">
    <property type="status" value="NOT_ANNOTATED_CDS"/>
    <property type="molecule type" value="Genomic_DNA"/>
</dbReference>
<organism evidence="15 16">
    <name type="scientific">Magnaporthiopsis poae (strain ATCC 64411 / 73-15)</name>
    <name type="common">Kentucky bluegrass fungus</name>
    <name type="synonym">Magnaporthe poae</name>
    <dbReference type="NCBI Taxonomy" id="644358"/>
    <lineage>
        <taxon>Eukaryota</taxon>
        <taxon>Fungi</taxon>
        <taxon>Dikarya</taxon>
        <taxon>Ascomycota</taxon>
        <taxon>Pezizomycotina</taxon>
        <taxon>Sordariomycetes</taxon>
        <taxon>Sordariomycetidae</taxon>
        <taxon>Magnaporthales</taxon>
        <taxon>Magnaporthaceae</taxon>
        <taxon>Magnaporthiopsis</taxon>
    </lineage>
</organism>
<feature type="region of interest" description="Disordered" evidence="12">
    <location>
        <begin position="1"/>
        <end position="82"/>
    </location>
</feature>
<dbReference type="GO" id="GO:0005524">
    <property type="term" value="F:ATP binding"/>
    <property type="evidence" value="ECO:0007669"/>
    <property type="project" value="UniProtKB-KW"/>
</dbReference>
<dbReference type="Pfam" id="PF05192">
    <property type="entry name" value="MutS_III"/>
    <property type="match status" value="1"/>
</dbReference>
<evidence type="ECO:0000256" key="4">
    <source>
        <dbReference type="ARBA" id="ARBA00022454"/>
    </source>
</evidence>
<keyword evidence="9" id="KW-0469">Meiosis</keyword>
<evidence type="ECO:0000313" key="15">
    <source>
        <dbReference type="EnsemblFungi" id="MAPG_06539T0"/>
    </source>
</evidence>
<dbReference type="SUPFAM" id="SSF48334">
    <property type="entry name" value="DNA repair protein MutS, domain III"/>
    <property type="match status" value="1"/>
</dbReference>
<dbReference type="GO" id="GO:0005634">
    <property type="term" value="C:nucleus"/>
    <property type="evidence" value="ECO:0007669"/>
    <property type="project" value="UniProtKB-SubCell"/>
</dbReference>